<evidence type="ECO:0000256" key="3">
    <source>
        <dbReference type="ARBA" id="ARBA00022989"/>
    </source>
</evidence>
<sequence length="209" mass="21737">MLVGPVRAFFEAERQRPRWRGLAVVAAIACTPLVANLVLSARMPRGDQPVVALATGAGVVEAPALAVASVVLGFATPFFFWLLYTGIAYGITARFGGEGSYTRYATLFAWGLAPGLAVQLFWLSALVANATTRAPPAAPSGNAAWIEAVQSGPAMAAVDVLYPVAAVVAFGLWVLATAVGRGVTTRQAALAVLPALAIELTTYYLFVLG</sequence>
<dbReference type="STRING" id="767519.SAMN05216559_0808"/>
<evidence type="ECO:0000313" key="8">
    <source>
        <dbReference type="Proteomes" id="UP000199062"/>
    </source>
</evidence>
<dbReference type="InterPro" id="IPR006977">
    <property type="entry name" value="Yip1_dom"/>
</dbReference>
<dbReference type="Pfam" id="PF04893">
    <property type="entry name" value="Yip1"/>
    <property type="match status" value="1"/>
</dbReference>
<feature type="transmembrane region" description="Helical" evidence="5">
    <location>
        <begin position="160"/>
        <end position="179"/>
    </location>
</feature>
<protein>
    <submittedName>
        <fullName evidence="7">Yip1 domain-containing protein</fullName>
    </submittedName>
</protein>
<comment type="subcellular location">
    <subcellularLocation>
        <location evidence="1">Membrane</location>
        <topology evidence="1">Multi-pass membrane protein</topology>
    </subcellularLocation>
</comment>
<dbReference type="AlphaFoldDB" id="A0A1I6KH80"/>
<evidence type="ECO:0000256" key="2">
    <source>
        <dbReference type="ARBA" id="ARBA00022692"/>
    </source>
</evidence>
<keyword evidence="8" id="KW-1185">Reference proteome</keyword>
<feature type="transmembrane region" description="Helical" evidence="5">
    <location>
        <begin position="107"/>
        <end position="128"/>
    </location>
</feature>
<evidence type="ECO:0000256" key="1">
    <source>
        <dbReference type="ARBA" id="ARBA00004141"/>
    </source>
</evidence>
<keyword evidence="3 5" id="KW-1133">Transmembrane helix</keyword>
<evidence type="ECO:0000256" key="4">
    <source>
        <dbReference type="ARBA" id="ARBA00023136"/>
    </source>
</evidence>
<dbReference type="Proteomes" id="UP000199062">
    <property type="component" value="Unassembled WGS sequence"/>
</dbReference>
<dbReference type="RefSeq" id="WP_089814098.1">
    <property type="nucleotide sequence ID" value="NZ_FOZK01000001.1"/>
</dbReference>
<keyword evidence="2 5" id="KW-0812">Transmembrane</keyword>
<feature type="domain" description="Yip1" evidence="6">
    <location>
        <begin position="5"/>
        <end position="198"/>
    </location>
</feature>
<keyword evidence="4 5" id="KW-0472">Membrane</keyword>
<reference evidence="7 8" key="1">
    <citation type="submission" date="2016-10" db="EMBL/GenBank/DDBJ databases">
        <authorList>
            <person name="de Groot N.N."/>
        </authorList>
    </citation>
    <scope>NUCLEOTIDE SEQUENCE [LARGE SCALE GENOMIC DNA]</scope>
    <source>
        <strain evidence="7 8">CGMCC 1.10457</strain>
    </source>
</reference>
<evidence type="ECO:0000259" key="6">
    <source>
        <dbReference type="Pfam" id="PF04893"/>
    </source>
</evidence>
<dbReference type="EMBL" id="FOZK01000001">
    <property type="protein sequence ID" value="SFR90573.1"/>
    <property type="molecule type" value="Genomic_DNA"/>
</dbReference>
<feature type="transmembrane region" description="Helical" evidence="5">
    <location>
        <begin position="188"/>
        <end position="206"/>
    </location>
</feature>
<feature type="transmembrane region" description="Helical" evidence="5">
    <location>
        <begin position="20"/>
        <end position="39"/>
    </location>
</feature>
<dbReference type="GO" id="GO:0016020">
    <property type="term" value="C:membrane"/>
    <property type="evidence" value="ECO:0007669"/>
    <property type="project" value="UniProtKB-SubCell"/>
</dbReference>
<accession>A0A1I6KH80</accession>
<name>A0A1I6KH80_9EURY</name>
<evidence type="ECO:0000256" key="5">
    <source>
        <dbReference type="SAM" id="Phobius"/>
    </source>
</evidence>
<proteinExistence type="predicted"/>
<evidence type="ECO:0000313" key="7">
    <source>
        <dbReference type="EMBL" id="SFR90573.1"/>
    </source>
</evidence>
<organism evidence="7 8">
    <name type="scientific">Halomicrobium zhouii</name>
    <dbReference type="NCBI Taxonomy" id="767519"/>
    <lineage>
        <taxon>Archaea</taxon>
        <taxon>Methanobacteriati</taxon>
        <taxon>Methanobacteriota</taxon>
        <taxon>Stenosarchaea group</taxon>
        <taxon>Halobacteria</taxon>
        <taxon>Halobacteriales</taxon>
        <taxon>Haloarculaceae</taxon>
        <taxon>Halomicrobium</taxon>
    </lineage>
</organism>
<gene>
    <name evidence="7" type="ORF">SAMN05216559_0808</name>
</gene>